<evidence type="ECO:0000256" key="5">
    <source>
        <dbReference type="SAM" id="Coils"/>
    </source>
</evidence>
<dbReference type="PANTHER" id="PTHR43065:SF50">
    <property type="entry name" value="HISTIDINE KINASE"/>
    <property type="match status" value="1"/>
</dbReference>
<keyword evidence="8" id="KW-0808">Transferase</keyword>
<sequence>MCAVSTEDEFLALFAPEPDPLAATDVGSGPFWKVLLVDDAQDIHAVLRLTLQDMVVEGLPLQLIDAYSAIEAEAMLAKHPDTALILLDVVMETNDAGLTLVKHVRQNLENRMVRIVLLTGQPGYTLQRDVVANYEIDDYRLKSDLTADKLFTCVYAELRTYQVLQSLERKRPIEKLAIDLKLANAQLNIEIGERQHAQEVADAQMHDLTVLNKQLKDAQNQLLQSEKLASIGLLAAGVAHEINNPVGFVSSNLGTLKEYVGELLALIQAYETAQADTGKDSPERFAAADALKASVELDYLKEDVLSLLTESQDGLDRVKKIIQSLKDFSRIETTETWRCEDLHKGIESTLSVVWNELKYKCDVHKEYGELPQIECVLSHLNQVFMNLLVNAAHAIKEHGVLTIRTGHAGDEVWVEIADTGEGISPENMLHIFDPFFTTKPIGKGTGLGLSLSYGIVEKHHGRIRVDSQVGKGSTFRVCLPIQQPAASL</sequence>
<comment type="caution">
    <text evidence="8">The sequence shown here is derived from an EMBL/GenBank/DDBJ whole genome shotgun (WGS) entry which is preliminary data.</text>
</comment>
<evidence type="ECO:0000256" key="3">
    <source>
        <dbReference type="ARBA" id="ARBA00022553"/>
    </source>
</evidence>
<dbReference type="SMART" id="SM00387">
    <property type="entry name" value="HATPase_c"/>
    <property type="match status" value="1"/>
</dbReference>
<dbReference type="SMART" id="SM00448">
    <property type="entry name" value="REC"/>
    <property type="match status" value="1"/>
</dbReference>
<dbReference type="GO" id="GO:0000155">
    <property type="term" value="F:phosphorelay sensor kinase activity"/>
    <property type="evidence" value="ECO:0007669"/>
    <property type="project" value="InterPro"/>
</dbReference>
<keyword evidence="9" id="KW-1185">Reference proteome</keyword>
<dbReference type="SUPFAM" id="SSF55874">
    <property type="entry name" value="ATPase domain of HSP90 chaperone/DNA topoisomerase II/histidine kinase"/>
    <property type="match status" value="1"/>
</dbReference>
<feature type="domain" description="Response regulatory" evidence="7">
    <location>
        <begin position="33"/>
        <end position="157"/>
    </location>
</feature>
<dbReference type="PRINTS" id="PR00344">
    <property type="entry name" value="BCTRLSENSOR"/>
</dbReference>
<dbReference type="EC" id="2.7.13.3" evidence="2"/>
<dbReference type="EMBL" id="SDKK01000007">
    <property type="protein sequence ID" value="TYC59644.1"/>
    <property type="molecule type" value="Genomic_DNA"/>
</dbReference>
<dbReference type="Proteomes" id="UP000389128">
    <property type="component" value="Unassembled WGS sequence"/>
</dbReference>
<dbReference type="Gene3D" id="3.40.50.2300">
    <property type="match status" value="1"/>
</dbReference>
<feature type="modified residue" description="4-aspartylphosphate" evidence="4">
    <location>
        <position position="88"/>
    </location>
</feature>
<dbReference type="PANTHER" id="PTHR43065">
    <property type="entry name" value="SENSOR HISTIDINE KINASE"/>
    <property type="match status" value="1"/>
</dbReference>
<accession>A0A6C2D1D6</accession>
<evidence type="ECO:0000313" key="9">
    <source>
        <dbReference type="Proteomes" id="UP000389128"/>
    </source>
</evidence>
<feature type="coiled-coil region" evidence="5">
    <location>
        <begin position="201"/>
        <end position="228"/>
    </location>
</feature>
<evidence type="ECO:0000256" key="4">
    <source>
        <dbReference type="PROSITE-ProRule" id="PRU00169"/>
    </source>
</evidence>
<reference evidence="8 9" key="1">
    <citation type="submission" date="2019-01" db="EMBL/GenBank/DDBJ databases">
        <title>Zoogloea oleivorans genome sequencing and assembly.</title>
        <authorList>
            <person name="Tancsics A."/>
            <person name="Farkas M."/>
            <person name="Kriszt B."/>
            <person name="Maroti G."/>
            <person name="Horvath B."/>
        </authorList>
    </citation>
    <scope>NUCLEOTIDE SEQUENCE [LARGE SCALE GENOMIC DNA]</scope>
    <source>
        <strain evidence="8 9">Buc</strain>
    </source>
</reference>
<evidence type="ECO:0000259" key="6">
    <source>
        <dbReference type="PROSITE" id="PS50109"/>
    </source>
</evidence>
<dbReference type="OrthoDB" id="9812260at2"/>
<dbReference type="Pfam" id="PF02518">
    <property type="entry name" value="HATPase_c"/>
    <property type="match status" value="1"/>
</dbReference>
<keyword evidence="8" id="KW-0418">Kinase</keyword>
<dbReference type="InterPro" id="IPR003594">
    <property type="entry name" value="HATPase_dom"/>
</dbReference>
<dbReference type="SUPFAM" id="SSF52172">
    <property type="entry name" value="CheY-like"/>
    <property type="match status" value="1"/>
</dbReference>
<dbReference type="InterPro" id="IPR001789">
    <property type="entry name" value="Sig_transdc_resp-reg_receiver"/>
</dbReference>
<dbReference type="InterPro" id="IPR011006">
    <property type="entry name" value="CheY-like_superfamily"/>
</dbReference>
<keyword evidence="3 4" id="KW-0597">Phosphoprotein</keyword>
<evidence type="ECO:0000256" key="2">
    <source>
        <dbReference type="ARBA" id="ARBA00012438"/>
    </source>
</evidence>
<keyword evidence="5" id="KW-0175">Coiled coil</keyword>
<dbReference type="PROSITE" id="PS50110">
    <property type="entry name" value="RESPONSE_REGULATORY"/>
    <property type="match status" value="1"/>
</dbReference>
<dbReference type="InterPro" id="IPR005467">
    <property type="entry name" value="His_kinase_dom"/>
</dbReference>
<dbReference type="InterPro" id="IPR003661">
    <property type="entry name" value="HisK_dim/P_dom"/>
</dbReference>
<name>A0A6C2D1D6_9RHOO</name>
<feature type="domain" description="Histidine kinase" evidence="6">
    <location>
        <begin position="237"/>
        <end position="483"/>
    </location>
</feature>
<protein>
    <recommendedName>
        <fullName evidence="2">histidine kinase</fullName>
        <ecNumber evidence="2">2.7.13.3</ecNumber>
    </recommendedName>
</protein>
<dbReference type="SMART" id="SM00388">
    <property type="entry name" value="HisKA"/>
    <property type="match status" value="1"/>
</dbReference>
<evidence type="ECO:0000259" key="7">
    <source>
        <dbReference type="PROSITE" id="PS50110"/>
    </source>
</evidence>
<evidence type="ECO:0000256" key="1">
    <source>
        <dbReference type="ARBA" id="ARBA00000085"/>
    </source>
</evidence>
<dbReference type="Gene3D" id="1.10.287.130">
    <property type="match status" value="1"/>
</dbReference>
<dbReference type="Gene3D" id="3.30.565.10">
    <property type="entry name" value="Histidine kinase-like ATPase, C-terminal domain"/>
    <property type="match status" value="1"/>
</dbReference>
<comment type="catalytic activity">
    <reaction evidence="1">
        <text>ATP + protein L-histidine = ADP + protein N-phospho-L-histidine.</text>
        <dbReference type="EC" id="2.7.13.3"/>
    </reaction>
</comment>
<dbReference type="PROSITE" id="PS50109">
    <property type="entry name" value="HIS_KIN"/>
    <property type="match status" value="1"/>
</dbReference>
<proteinExistence type="predicted"/>
<gene>
    <name evidence="8" type="ORF">ETQ85_08755</name>
</gene>
<dbReference type="InterPro" id="IPR036890">
    <property type="entry name" value="HATPase_C_sf"/>
</dbReference>
<organism evidence="8 9">
    <name type="scientific">Zoogloea oleivorans</name>
    <dbReference type="NCBI Taxonomy" id="1552750"/>
    <lineage>
        <taxon>Bacteria</taxon>
        <taxon>Pseudomonadati</taxon>
        <taxon>Pseudomonadota</taxon>
        <taxon>Betaproteobacteria</taxon>
        <taxon>Rhodocyclales</taxon>
        <taxon>Zoogloeaceae</taxon>
        <taxon>Zoogloea</taxon>
    </lineage>
</organism>
<dbReference type="AlphaFoldDB" id="A0A6C2D1D6"/>
<evidence type="ECO:0000313" key="8">
    <source>
        <dbReference type="EMBL" id="TYC59644.1"/>
    </source>
</evidence>
<dbReference type="InterPro" id="IPR004358">
    <property type="entry name" value="Sig_transdc_His_kin-like_C"/>
</dbReference>